<feature type="region of interest" description="Disordered" evidence="2">
    <location>
        <begin position="1030"/>
        <end position="1049"/>
    </location>
</feature>
<dbReference type="PANTHER" id="PTHR23317:SF76">
    <property type="entry name" value="LD20667P"/>
    <property type="match status" value="1"/>
</dbReference>
<evidence type="ECO:0000313" key="4">
    <source>
        <dbReference type="EMBL" id="KAL3316233.1"/>
    </source>
</evidence>
<comment type="similarity">
    <text evidence="1">Belongs to the DOCK family.</text>
</comment>
<evidence type="ECO:0000313" key="5">
    <source>
        <dbReference type="Proteomes" id="UP001626550"/>
    </source>
</evidence>
<dbReference type="InterPro" id="IPR027007">
    <property type="entry name" value="C2_DOCK-type_domain"/>
</dbReference>
<evidence type="ECO:0000256" key="2">
    <source>
        <dbReference type="SAM" id="MobiDB-lite"/>
    </source>
</evidence>
<comment type="caution">
    <text evidence="4">The sequence shown here is derived from an EMBL/GenBank/DDBJ whole genome shotgun (WGS) entry which is preliminary data.</text>
</comment>
<evidence type="ECO:0000256" key="1">
    <source>
        <dbReference type="PROSITE-ProRule" id="PRU00983"/>
    </source>
</evidence>
<evidence type="ECO:0000259" key="3">
    <source>
        <dbReference type="PROSITE" id="PS51650"/>
    </source>
</evidence>
<sequence length="1349" mass="154994">MEKQENRSVAFPREFLPDPLISTSSEDFVPHVIKRKTSKRPFNNLWFYTPDSDSPETSKSTLACLDSFFCDYESIEVCFNSAKKPKEIKYKPPSFDEELFKVYLNPSKINFAFHAQPNDSQQNPLSIQQIVQDYAPFSLKLFAESEKEPAFERFSHLESSLEENHFLLIDFHSLRVCSQAEDHFRCVCFLYDFHAKCRLSECFYFQSQMNRANSSYLVRINLSSSHLTSDCCKEGVLLVFRIEKNLQPGSISETVESIMKKEKSKQFPSYVMPLFWTAVDLSSFLKTSASKTTSNLPSTLSDSNLFNRLRSQHSQSTVDLRLEEFFWSRQEQGGISDTALHPALGEIHRSGLEGVSKLGFRSVRGCALLDLSFILVKATDFLPAVDHNLRLLGPENQIYLHGTKEENAVKTVLDFCLSPFTGYHNLLFIYPRNFTLPQKMRLKLRSLCVQVQLMNCTVVDQFKEKLPAIYSRDCSGFVPHCQTTVLYHLNSAEFYDEIKVQLPQLITERHFLLFIFRHVSCKSQPEVVGYSWLPLLNTLSQDQVNLLISTQEPSSQQAQLRPDLATVSENESIFESVKWLDETKESFRLRLSAVSSVNPTERNVQNVLEKGDFLDQPPIEALISFLVPILDKLIEQFVAQPNDHTFERLKICLDRVQQNSKSSRDIRLEAYLYGPTESSSAEETIIHLLTGLPLAGLRISCHNLEPILQTLINIMVKEKCCRSPFSNVGWFFLELIAKLYALLPKPNSGLLSLFVEKLSQVVQQTRDGILNKNLAHFLFDLVPFKKEDWLLLVVQHLRKMPQQLRYDFVCILSSHESFLGAINQPDFYCATSILKHNEWNQLVYSLPLFDDDQSIQLDMNQQFSLLTDQNFLAAHSLSSCALLELKNGHNCRQWLKLLWRIFDQNSCDFEAFLPLLDVILLRKQTKQPKDSDDDVSVAINCDFEAPFLVKIEFLMTEIASIQERTEVPKQGLISETDEHLLLLALFLTRNISQDSLSLWLKSIPREKIHLLLRFLSSGFDVSHFEKESSLSSVVEQKEPEEKKARARRRSRLENALRGIPDSIRSSSRQRAASLAPLPNGQMGLLQSKEEASKQRLQKDQIAFSILHLISTILAYLEPRELSSHIAETLLIILEEKDNLSITCVQTALGITQQICVYLSSEQLQSLVYFMLLYSTSMIAEIKISALSALKTAHQHKQFPCSLFLAHQRLLQTPHFLIPHNNLNCGDALFCVANLHHLRFLRALKNLAGPHTKKPFEKSLHFDSFGTWTSEKQALIWRRDNEHDLDSLAHRVFLLHFVHLKIPQFETQLHKQWQLLLLSANCLRDCSLLRLKFLLKLAASLHQVRFINYH</sequence>
<dbReference type="EMBL" id="JBJKFK010000577">
    <property type="protein sequence ID" value="KAL3316233.1"/>
    <property type="molecule type" value="Genomic_DNA"/>
</dbReference>
<gene>
    <name evidence="4" type="primary">DOCK6_2</name>
    <name evidence="4" type="ORF">Ciccas_005127</name>
</gene>
<accession>A0ABD2Q9S3</accession>
<dbReference type="Gene3D" id="2.60.40.150">
    <property type="entry name" value="C2 domain"/>
    <property type="match status" value="1"/>
</dbReference>
<dbReference type="Pfam" id="PF14429">
    <property type="entry name" value="DOCK-C2"/>
    <property type="match status" value="1"/>
</dbReference>
<dbReference type="PROSITE" id="PS51650">
    <property type="entry name" value="C2_DOCK"/>
    <property type="match status" value="1"/>
</dbReference>
<keyword evidence="5" id="KW-1185">Reference proteome</keyword>
<dbReference type="InterPro" id="IPR035892">
    <property type="entry name" value="C2_domain_sf"/>
</dbReference>
<proteinExistence type="inferred from homology"/>
<dbReference type="InterPro" id="IPR026791">
    <property type="entry name" value="DOCK"/>
</dbReference>
<dbReference type="PANTHER" id="PTHR23317">
    <property type="entry name" value="DEDICATOR OF CYTOKINESIS DOCK"/>
    <property type="match status" value="1"/>
</dbReference>
<reference evidence="4 5" key="1">
    <citation type="submission" date="2024-11" db="EMBL/GenBank/DDBJ databases">
        <title>Adaptive evolution of stress response genes in parasites aligns with host niche diversity.</title>
        <authorList>
            <person name="Hahn C."/>
            <person name="Resl P."/>
        </authorList>
    </citation>
    <scope>NUCLEOTIDE SEQUENCE [LARGE SCALE GENOMIC DNA]</scope>
    <source>
        <strain evidence="4">EGGRZ-B1_66</strain>
        <tissue evidence="4">Body</tissue>
    </source>
</reference>
<protein>
    <submittedName>
        <fullName evidence="4">Dedicator of cytokinesis protein 6</fullName>
    </submittedName>
</protein>
<organism evidence="4 5">
    <name type="scientific">Cichlidogyrus casuarinus</name>
    <dbReference type="NCBI Taxonomy" id="1844966"/>
    <lineage>
        <taxon>Eukaryota</taxon>
        <taxon>Metazoa</taxon>
        <taxon>Spiralia</taxon>
        <taxon>Lophotrochozoa</taxon>
        <taxon>Platyhelminthes</taxon>
        <taxon>Monogenea</taxon>
        <taxon>Monopisthocotylea</taxon>
        <taxon>Dactylogyridea</taxon>
        <taxon>Ancyrocephalidae</taxon>
        <taxon>Cichlidogyrus</taxon>
    </lineage>
</organism>
<feature type="domain" description="C2 DOCK-type" evidence="3">
    <location>
        <begin position="424"/>
        <end position="594"/>
    </location>
</feature>
<name>A0ABD2Q9S3_9PLAT</name>
<dbReference type="Proteomes" id="UP001626550">
    <property type="component" value="Unassembled WGS sequence"/>
</dbReference>